<dbReference type="EMBL" id="QBIY01003254">
    <property type="protein sequence ID" value="RXN39106.1"/>
    <property type="molecule type" value="Genomic_DNA"/>
</dbReference>
<keyword evidence="1" id="KW-0675">Receptor</keyword>
<gene>
    <name evidence="1" type="ORF">ROHU_000500</name>
</gene>
<sequence>MAYETEDYEIQYCFPAINSSCIKGKRSRFTFDQSLLITVKPVGTDMTGTALCETTYAPNSQVLHYKELNS</sequence>
<evidence type="ECO:0000313" key="2">
    <source>
        <dbReference type="Proteomes" id="UP000290572"/>
    </source>
</evidence>
<comment type="caution">
    <text evidence="1">The sequence shown here is derived from an EMBL/GenBank/DDBJ whole genome shotgun (WGS) entry which is preliminary data.</text>
</comment>
<evidence type="ECO:0000313" key="1">
    <source>
        <dbReference type="EMBL" id="RXN39106.1"/>
    </source>
</evidence>
<keyword evidence="2" id="KW-1185">Reference proteome</keyword>
<reference evidence="1 2" key="1">
    <citation type="submission" date="2018-03" db="EMBL/GenBank/DDBJ databases">
        <title>Draft genome sequence of Rohu Carp (Labeo rohita).</title>
        <authorList>
            <person name="Das P."/>
            <person name="Kushwaha B."/>
            <person name="Joshi C.G."/>
            <person name="Kumar D."/>
            <person name="Nagpure N.S."/>
            <person name="Sahoo L."/>
            <person name="Das S.P."/>
            <person name="Bit A."/>
            <person name="Patnaik S."/>
            <person name="Meher P.K."/>
            <person name="Jayasankar P."/>
            <person name="Koringa P.G."/>
            <person name="Patel N.V."/>
            <person name="Hinsu A.T."/>
            <person name="Kumar R."/>
            <person name="Pandey M."/>
            <person name="Agarwal S."/>
            <person name="Srivastava S."/>
            <person name="Singh M."/>
            <person name="Iquebal M.A."/>
            <person name="Jaiswal S."/>
            <person name="Angadi U.B."/>
            <person name="Kumar N."/>
            <person name="Raza M."/>
            <person name="Shah T.M."/>
            <person name="Rai A."/>
            <person name="Jena J.K."/>
        </authorList>
    </citation>
    <scope>NUCLEOTIDE SEQUENCE [LARGE SCALE GENOMIC DNA]</scope>
    <source>
        <strain evidence="1">DASCIFA01</strain>
        <tissue evidence="1">Testis</tissue>
    </source>
</reference>
<dbReference type="Proteomes" id="UP000290572">
    <property type="component" value="Unassembled WGS sequence"/>
</dbReference>
<name>A0A498P5A8_LABRO</name>
<organism evidence="1 2">
    <name type="scientific">Labeo rohita</name>
    <name type="common">Indian major carp</name>
    <name type="synonym">Cyprinus rohita</name>
    <dbReference type="NCBI Taxonomy" id="84645"/>
    <lineage>
        <taxon>Eukaryota</taxon>
        <taxon>Metazoa</taxon>
        <taxon>Chordata</taxon>
        <taxon>Craniata</taxon>
        <taxon>Vertebrata</taxon>
        <taxon>Euteleostomi</taxon>
        <taxon>Actinopterygii</taxon>
        <taxon>Neopterygii</taxon>
        <taxon>Teleostei</taxon>
        <taxon>Ostariophysi</taxon>
        <taxon>Cypriniformes</taxon>
        <taxon>Cyprinidae</taxon>
        <taxon>Labeoninae</taxon>
        <taxon>Labeonini</taxon>
        <taxon>Labeo</taxon>
    </lineage>
</organism>
<dbReference type="AlphaFoldDB" id="A0A498P5A8"/>
<accession>A0A498P5A8</accession>
<protein>
    <submittedName>
        <fullName evidence="1">Trace amine-associated receptor 13c-like protein</fullName>
    </submittedName>
</protein>
<proteinExistence type="predicted"/>